<keyword evidence="3" id="KW-1185">Reference proteome</keyword>
<evidence type="ECO:0000313" key="3">
    <source>
        <dbReference type="Proteomes" id="UP000325577"/>
    </source>
</evidence>
<evidence type="ECO:0000256" key="1">
    <source>
        <dbReference type="SAM" id="MobiDB-lite"/>
    </source>
</evidence>
<protein>
    <recommendedName>
        <fullName evidence="4">SBP-type domain-containing protein</fullName>
    </recommendedName>
</protein>
<dbReference type="Proteomes" id="UP000325577">
    <property type="component" value="Linkage Group LG7"/>
</dbReference>
<sequence length="296" mass="31541">MGSSSSSSSNSSDSLNGLKFGQKIYFEDVGVGVPAKSGGGSSLAGAAGDGIGPPPTTPPKKGRSGVIQGGLPPRCQGLSRGFVSSVAGSISFLNLTKGKRSCRRRLAGHNERRRKLPSGSLLSRHGRLSSSIFENNSRAGSFLMDFTTYPKLTGKDSWPTTRASERVVLDSQPTTMGKFLPHLWQSSSPWGSRNRPSSLGVNNLLNADGVPMVQPTAHHGAASTHFSSTPWGFKGNEASNSLHQMPHDLGLAQISQPANGHYPGELELAQQSGRQYAELEHSRAYDSSTQYVHWLL</sequence>
<dbReference type="SUPFAM" id="SSF103612">
    <property type="entry name" value="SBT domain"/>
    <property type="match status" value="1"/>
</dbReference>
<organism evidence="2 3">
    <name type="scientific">Nyssa sinensis</name>
    <dbReference type="NCBI Taxonomy" id="561372"/>
    <lineage>
        <taxon>Eukaryota</taxon>
        <taxon>Viridiplantae</taxon>
        <taxon>Streptophyta</taxon>
        <taxon>Embryophyta</taxon>
        <taxon>Tracheophyta</taxon>
        <taxon>Spermatophyta</taxon>
        <taxon>Magnoliopsida</taxon>
        <taxon>eudicotyledons</taxon>
        <taxon>Gunneridae</taxon>
        <taxon>Pentapetalae</taxon>
        <taxon>asterids</taxon>
        <taxon>Cornales</taxon>
        <taxon>Nyssaceae</taxon>
        <taxon>Nyssa</taxon>
    </lineage>
</organism>
<name>A0A5J4ZME0_9ASTE</name>
<dbReference type="InterPro" id="IPR036893">
    <property type="entry name" value="SBP_sf"/>
</dbReference>
<gene>
    <name evidence="2" type="ORF">F0562_015866</name>
</gene>
<evidence type="ECO:0008006" key="4">
    <source>
        <dbReference type="Google" id="ProtNLM"/>
    </source>
</evidence>
<accession>A0A5J4ZME0</accession>
<reference evidence="2 3" key="1">
    <citation type="submission" date="2019-09" db="EMBL/GenBank/DDBJ databases">
        <title>A chromosome-level genome assembly of the Chinese tupelo Nyssa sinensis.</title>
        <authorList>
            <person name="Yang X."/>
            <person name="Kang M."/>
            <person name="Yang Y."/>
            <person name="Xiong H."/>
            <person name="Wang M."/>
            <person name="Zhang Z."/>
            <person name="Wang Z."/>
            <person name="Wu H."/>
            <person name="Ma T."/>
            <person name="Liu J."/>
            <person name="Xi Z."/>
        </authorList>
    </citation>
    <scope>NUCLEOTIDE SEQUENCE [LARGE SCALE GENOMIC DNA]</scope>
    <source>
        <strain evidence="2">J267</strain>
        <tissue evidence="2">Leaf</tissue>
    </source>
</reference>
<dbReference type="OrthoDB" id="514967at2759"/>
<evidence type="ECO:0000313" key="2">
    <source>
        <dbReference type="EMBL" id="KAA8518251.1"/>
    </source>
</evidence>
<dbReference type="GO" id="GO:0003677">
    <property type="term" value="F:DNA binding"/>
    <property type="evidence" value="ECO:0007669"/>
    <property type="project" value="InterPro"/>
</dbReference>
<feature type="compositionally biased region" description="Gly residues" evidence="1">
    <location>
        <begin position="37"/>
        <end position="51"/>
    </location>
</feature>
<proteinExistence type="predicted"/>
<dbReference type="EMBL" id="CM018050">
    <property type="protein sequence ID" value="KAA8518251.1"/>
    <property type="molecule type" value="Genomic_DNA"/>
</dbReference>
<dbReference type="GO" id="GO:0005634">
    <property type="term" value="C:nucleus"/>
    <property type="evidence" value="ECO:0007669"/>
    <property type="project" value="InterPro"/>
</dbReference>
<feature type="region of interest" description="Disordered" evidence="1">
    <location>
        <begin position="37"/>
        <end position="69"/>
    </location>
</feature>
<dbReference type="AlphaFoldDB" id="A0A5J4ZME0"/>